<proteinExistence type="predicted"/>
<name>A0A1X7RPS5_ZYMT9</name>
<dbReference type="Proteomes" id="UP000215127">
    <property type="component" value="Chromosome 3"/>
</dbReference>
<gene>
    <name evidence="1" type="ORF">ZT3D7_G4593</name>
</gene>
<evidence type="ECO:0000313" key="1">
    <source>
        <dbReference type="EMBL" id="SMQ49442.1"/>
    </source>
</evidence>
<sequence length="423" mass="47101">MSGPNPTSTTPESCSNICCEPFFAHSDKPITTPSSLSNPISALFASSQFNPQSDPKQAAHAPAFNYAAIEPALRLASRFLTLDSVVKLIVVMADGDLRVEDANGVFQASTWADVDASRAAARNPADRYSVPSHHPKPEHEVVDDTMRRRAEEILTQIIPLFDIDIYTYGGTGGRKVQSSDSLPEDLLATFPRGRQCTVKIGAHLFWHIDFAMRWLEAGAGPRLEFSYHGRTALSYYLFQFATTLVHELFHVLETAHNGLSPYTETFYGDSALSECGYVVEDAIFGGYLTSLDISAPETTRLAFCAEAMERQRRGRSIGSSTPKMMLVPWPSHTCFQHYKHVKCKFGVRRNHIGPIADVVERVDMSFVEQLLSESFWAAGVGPGPLILPKVGGLELRWCSTRKYNYFAREILDGEVEQEPWNLW</sequence>
<protein>
    <submittedName>
        <fullName evidence="1">Uncharacterized protein</fullName>
    </submittedName>
</protein>
<dbReference type="AlphaFoldDB" id="A0A1X7RPS5"/>
<accession>A0A1X7RPS5</accession>
<evidence type="ECO:0000313" key="2">
    <source>
        <dbReference type="Proteomes" id="UP000215127"/>
    </source>
</evidence>
<organism evidence="1 2">
    <name type="scientific">Zymoseptoria tritici (strain ST99CH_3D7)</name>
    <dbReference type="NCBI Taxonomy" id="1276538"/>
    <lineage>
        <taxon>Eukaryota</taxon>
        <taxon>Fungi</taxon>
        <taxon>Dikarya</taxon>
        <taxon>Ascomycota</taxon>
        <taxon>Pezizomycotina</taxon>
        <taxon>Dothideomycetes</taxon>
        <taxon>Dothideomycetidae</taxon>
        <taxon>Mycosphaerellales</taxon>
        <taxon>Mycosphaerellaceae</taxon>
        <taxon>Zymoseptoria</taxon>
    </lineage>
</organism>
<dbReference type="EMBL" id="LT853694">
    <property type="protein sequence ID" value="SMQ49442.1"/>
    <property type="molecule type" value="Genomic_DNA"/>
</dbReference>
<reference evidence="1 2" key="1">
    <citation type="submission" date="2016-06" db="EMBL/GenBank/DDBJ databases">
        <authorList>
            <person name="Kjaerup R.B."/>
            <person name="Dalgaard T.S."/>
            <person name="Juul-Madsen H.R."/>
        </authorList>
    </citation>
    <scope>NUCLEOTIDE SEQUENCE [LARGE SCALE GENOMIC DNA]</scope>
</reference>
<dbReference type="STRING" id="1276538.A0A1X7RPS5"/>
<keyword evidence="2" id="KW-1185">Reference proteome</keyword>